<dbReference type="PANTHER" id="PTHR30288:SF0">
    <property type="entry name" value="FLAGELLAR HOOK-ASSOCIATED PROTEIN 2"/>
    <property type="match status" value="1"/>
</dbReference>
<dbReference type="GO" id="GO:0009421">
    <property type="term" value="C:bacterial-type flagellum filament cap"/>
    <property type="evidence" value="ECO:0007669"/>
    <property type="project" value="InterPro"/>
</dbReference>
<feature type="domain" description="Flagellar hook-associated protein 2 N-terminal" evidence="6">
    <location>
        <begin position="22"/>
        <end position="118"/>
    </location>
</feature>
<evidence type="ECO:0000259" key="7">
    <source>
        <dbReference type="Pfam" id="PF07195"/>
    </source>
</evidence>
<dbReference type="GO" id="GO:0007155">
    <property type="term" value="P:cell adhesion"/>
    <property type="evidence" value="ECO:0007669"/>
    <property type="project" value="InterPro"/>
</dbReference>
<proteinExistence type="inferred from homology"/>
<feature type="domain" description="Flagellar hook-associated protein 2 C-terminal" evidence="7">
    <location>
        <begin position="683"/>
        <end position="867"/>
    </location>
</feature>
<evidence type="ECO:0000313" key="8">
    <source>
        <dbReference type="EMBL" id="TCL70987.1"/>
    </source>
</evidence>
<gene>
    <name evidence="8" type="ORF">EDC14_1008137</name>
</gene>
<keyword evidence="8" id="KW-0969">Cilium</keyword>
<dbReference type="InterPro" id="IPR040026">
    <property type="entry name" value="FliD"/>
</dbReference>
<dbReference type="GO" id="GO:0009424">
    <property type="term" value="C:bacterial-type flagellum hook"/>
    <property type="evidence" value="ECO:0007669"/>
    <property type="project" value="UniProtKB-UniRule"/>
</dbReference>
<dbReference type="PANTHER" id="PTHR30288">
    <property type="entry name" value="FLAGELLAR CAP/ASSEMBLY PROTEIN FLID"/>
    <property type="match status" value="1"/>
</dbReference>
<dbReference type="GO" id="GO:0071973">
    <property type="term" value="P:bacterial-type flagellum-dependent cell motility"/>
    <property type="evidence" value="ECO:0007669"/>
    <property type="project" value="TreeGrafter"/>
</dbReference>
<dbReference type="InterPro" id="IPR003481">
    <property type="entry name" value="FliD_N"/>
</dbReference>
<keyword evidence="3" id="KW-0175">Coiled coil</keyword>
<evidence type="ECO:0000256" key="3">
    <source>
        <dbReference type="ARBA" id="ARBA00023054"/>
    </source>
</evidence>
<keyword evidence="8" id="KW-0966">Cell projection</keyword>
<comment type="subcellular location">
    <subcellularLocation>
        <location evidence="5">Secreted</location>
    </subcellularLocation>
    <subcellularLocation>
        <location evidence="5">Bacterial flagellum</location>
    </subcellularLocation>
</comment>
<evidence type="ECO:0000313" key="9">
    <source>
        <dbReference type="Proteomes" id="UP000295008"/>
    </source>
</evidence>
<name>A0A4V2QF89_HYDET</name>
<dbReference type="Pfam" id="PF02465">
    <property type="entry name" value="FliD_N"/>
    <property type="match status" value="1"/>
</dbReference>
<evidence type="ECO:0000256" key="1">
    <source>
        <dbReference type="ARBA" id="ARBA00009764"/>
    </source>
</evidence>
<keyword evidence="8" id="KW-0282">Flagellum</keyword>
<protein>
    <recommendedName>
        <fullName evidence="5">Flagellar hook-associated protein 2</fullName>
        <shortName evidence="5">HAP2</shortName>
    </recommendedName>
    <alternativeName>
        <fullName evidence="5">Flagellar cap protein</fullName>
    </alternativeName>
</protein>
<dbReference type="AlphaFoldDB" id="A0A4V2QF89"/>
<dbReference type="GO" id="GO:0005576">
    <property type="term" value="C:extracellular region"/>
    <property type="evidence" value="ECO:0007669"/>
    <property type="project" value="UniProtKB-SubCell"/>
</dbReference>
<comment type="similarity">
    <text evidence="1 5">Belongs to the FliD family.</text>
</comment>
<sequence>MTSVASSSSGVSNVGRVTGLGTGLDIESIIEQTMKAKQAPLNKLKQQQQLLTWKQDAYREQNTALSSLQDLVRDLRYETTFNTRKATTTNSQAVNATAAANSLSGTYSINVSQLATAAVNSSQTAMTIGSSLTGNYITEAVIDAEHNQFSIVVDGVAKTITLPPSAYGTYKMNPVTSSGEKSLDDLAGAIQTQLNGAGFAVPVYAKATTDNELVFYTKADGANHTLVMMDSASNNALGVIGFHNKATSKALVSEPLVLTPDQKIVIDSNNKKFKIALGDGSYQEVTLDEKDGGYTIAELAAEIETKVRALGGDYDKVRVSTTNYNQLCIETVADDNKPLSIKLGAASTADALDVLRFSDGVSSNTGQAGLNTSASLISQKDRFLNSDFFDTHYADPNDATKGVFSFSINGQSFTFNVSNTLDEIINGINSNTAAGVFAFYDSYKDKLVLTSTKTGDLNTNGPDIQITDSSNFLSQVLNITAAGEVSGKNAIVSINGYETQQQGNSFTMNNTTFNLTGLGLATITVAPDTTGIADKVQAFVDKYNTIIAAMNAEITETRAKVPGDKYAYYEPLTDDQRKELSEDQIKQWEEKAKQGVLHSDDILSGCLKTMRMDLASTRNVQTMMSGAALSGTINLSGANRFLVTFGNETREIQLDARSYSASEYDQLVKDVQQKMDAAFGQGSIQVALNGSNQLTMTTSGIKVSLNNGSSNSGLNLLGFNDGATLKPQVKSLAEIGITTATGSSAYAEKGKLYLDKDKLAAAIMEDPEGVIALLTNNGSVATEDGPTTDVSRQGIFYRLYDSIDATMKKINAEAGVAGSDSTQTVIGKQLTNIGKQITTTQDRLDAEESRLYTMYNNMDTMIARMNSQLSAILGMFDTGNSQ</sequence>
<evidence type="ECO:0000256" key="5">
    <source>
        <dbReference type="RuleBase" id="RU362066"/>
    </source>
</evidence>
<dbReference type="Proteomes" id="UP000295008">
    <property type="component" value="Unassembled WGS sequence"/>
</dbReference>
<comment type="subunit">
    <text evidence="2 5">Homopentamer.</text>
</comment>
<feature type="domain" description="Flagellar hook-associated protein 2 C-terminal" evidence="7">
    <location>
        <begin position="487"/>
        <end position="621"/>
    </location>
</feature>
<accession>A0A4V2QF89</accession>
<comment type="function">
    <text evidence="5">Required for morphogenesis and for the elongation of the flagellar filament by facilitating polymerization of the flagellin monomers at the tip of growing filament. Forms a capping structure, which prevents flagellin subunits (transported through the central channel of the flagellum) from leaking out without polymerization at the distal end.</text>
</comment>
<comment type="caution">
    <text evidence="8">The sequence shown here is derived from an EMBL/GenBank/DDBJ whole genome shotgun (WGS) entry which is preliminary data.</text>
</comment>
<keyword evidence="5" id="KW-0964">Secreted</keyword>
<dbReference type="Pfam" id="PF07195">
    <property type="entry name" value="FliD_C"/>
    <property type="match status" value="2"/>
</dbReference>
<dbReference type="InterPro" id="IPR010809">
    <property type="entry name" value="FliD_C"/>
</dbReference>
<evidence type="ECO:0000256" key="4">
    <source>
        <dbReference type="ARBA" id="ARBA00023143"/>
    </source>
</evidence>
<keyword evidence="9" id="KW-1185">Reference proteome</keyword>
<evidence type="ECO:0000256" key="2">
    <source>
        <dbReference type="ARBA" id="ARBA00011255"/>
    </source>
</evidence>
<organism evidence="8 9">
    <name type="scientific">Hydrogenispora ethanolica</name>
    <dbReference type="NCBI Taxonomy" id="1082276"/>
    <lineage>
        <taxon>Bacteria</taxon>
        <taxon>Bacillati</taxon>
        <taxon>Bacillota</taxon>
        <taxon>Hydrogenispora</taxon>
    </lineage>
</organism>
<dbReference type="OrthoDB" id="9776025at2"/>
<keyword evidence="4 5" id="KW-0975">Bacterial flagellum</keyword>
<reference evidence="8 9" key="1">
    <citation type="submission" date="2019-03" db="EMBL/GenBank/DDBJ databases">
        <title>Genomic Encyclopedia of Type Strains, Phase IV (KMG-IV): sequencing the most valuable type-strain genomes for metagenomic binning, comparative biology and taxonomic classification.</title>
        <authorList>
            <person name="Goeker M."/>
        </authorList>
    </citation>
    <scope>NUCLEOTIDE SEQUENCE [LARGE SCALE GENOMIC DNA]</scope>
    <source>
        <strain evidence="8 9">LX-B</strain>
    </source>
</reference>
<evidence type="ECO:0000259" key="6">
    <source>
        <dbReference type="Pfam" id="PF02465"/>
    </source>
</evidence>
<dbReference type="RefSeq" id="WP_132013949.1">
    <property type="nucleotide sequence ID" value="NZ_SLUN01000008.1"/>
</dbReference>
<dbReference type="EMBL" id="SLUN01000008">
    <property type="protein sequence ID" value="TCL70987.1"/>
    <property type="molecule type" value="Genomic_DNA"/>
</dbReference>